<evidence type="ECO:0000313" key="4">
    <source>
        <dbReference type="Proteomes" id="UP000190367"/>
    </source>
</evidence>
<dbReference type="InterPro" id="IPR053145">
    <property type="entry name" value="AB_hydrolase_Est10"/>
</dbReference>
<organism evidence="3 4">
    <name type="scientific">Chitinophaga eiseniae</name>
    <dbReference type="NCBI Taxonomy" id="634771"/>
    <lineage>
        <taxon>Bacteria</taxon>
        <taxon>Pseudomonadati</taxon>
        <taxon>Bacteroidota</taxon>
        <taxon>Chitinophagia</taxon>
        <taxon>Chitinophagales</taxon>
        <taxon>Chitinophagaceae</taxon>
        <taxon>Chitinophaga</taxon>
    </lineage>
</organism>
<accession>A0A1T4MRL8</accession>
<dbReference type="InterPro" id="IPR022742">
    <property type="entry name" value="Hydrolase_4"/>
</dbReference>
<dbReference type="STRING" id="634771.SAMN04488128_1011232"/>
<name>A0A1T4MRL8_9BACT</name>
<dbReference type="PANTHER" id="PTHR43265:SF1">
    <property type="entry name" value="ESTERASE ESTD"/>
    <property type="match status" value="1"/>
</dbReference>
<sequence length="472" mass="53240">MRKGYWLLWMCMTWCAVAMAQQTKDISGKWYGITSSYYGDKQRLTVALEKEGEGYKGELQNPDHDNEAIDLDHIIYRGDTLLLRIDTIRFAYTGVWNPAEKQFEGVFTWGGLKGTFNLSRKEIRQSDVYNRPQEPKPKYPYHTENVQFNNERDHVSLAGTFTRPFDWGRYPVVVLLSGSGPQDRDDEMAGHKTFLVLADFLARNGIASLRFDDRGTGSSGGVYSQSNIYDFANDAKAALEYLKTRKDVDPYTIGLLGHSEGAAVAQIAAANNKSVAFVVSLAGLGVTGREMVDQKVVLDGRMSGASDAEIKERLQRLKPYWDALASDTNYTVAAARAKAALHDIYRDSPEDIKKQVSEEAFTSDIQFDRELSSILLYKPLDYLKQIKCPFMAINGTRDLQVDATSNLNAIERALRENGNMLVTIRKFDGLNHLFQRCKTCTVAEYGDLEQTIDPLVPEFIAHWILQLPPRPR</sequence>
<feature type="signal peptide" evidence="1">
    <location>
        <begin position="1"/>
        <end position="20"/>
    </location>
</feature>
<dbReference type="RefSeq" id="WP_078667845.1">
    <property type="nucleotide sequence ID" value="NZ_FUWZ01000001.1"/>
</dbReference>
<evidence type="ECO:0000256" key="1">
    <source>
        <dbReference type="SAM" id="SignalP"/>
    </source>
</evidence>
<evidence type="ECO:0000313" key="3">
    <source>
        <dbReference type="EMBL" id="SJZ69415.1"/>
    </source>
</evidence>
<dbReference type="PANTHER" id="PTHR43265">
    <property type="entry name" value="ESTERASE ESTD"/>
    <property type="match status" value="1"/>
</dbReference>
<keyword evidence="4" id="KW-1185">Reference proteome</keyword>
<dbReference type="InterPro" id="IPR029058">
    <property type="entry name" value="AB_hydrolase_fold"/>
</dbReference>
<feature type="domain" description="Serine aminopeptidase S33" evidence="2">
    <location>
        <begin position="196"/>
        <end position="411"/>
    </location>
</feature>
<reference evidence="4" key="1">
    <citation type="submission" date="2017-02" db="EMBL/GenBank/DDBJ databases">
        <authorList>
            <person name="Varghese N."/>
            <person name="Submissions S."/>
        </authorList>
    </citation>
    <scope>NUCLEOTIDE SEQUENCE [LARGE SCALE GENOMIC DNA]</scope>
    <source>
        <strain evidence="4">DSM 22224</strain>
    </source>
</reference>
<dbReference type="Pfam" id="PF12146">
    <property type="entry name" value="Hydrolase_4"/>
    <property type="match status" value="1"/>
</dbReference>
<dbReference type="Proteomes" id="UP000190367">
    <property type="component" value="Unassembled WGS sequence"/>
</dbReference>
<dbReference type="AlphaFoldDB" id="A0A1T4MRL8"/>
<dbReference type="EMBL" id="FUWZ01000001">
    <property type="protein sequence ID" value="SJZ69415.1"/>
    <property type="molecule type" value="Genomic_DNA"/>
</dbReference>
<protein>
    <recommendedName>
        <fullName evidence="2">Serine aminopeptidase S33 domain-containing protein</fullName>
    </recommendedName>
</protein>
<dbReference type="SUPFAM" id="SSF53474">
    <property type="entry name" value="alpha/beta-Hydrolases"/>
    <property type="match status" value="1"/>
</dbReference>
<dbReference type="GO" id="GO:0052689">
    <property type="term" value="F:carboxylic ester hydrolase activity"/>
    <property type="evidence" value="ECO:0007669"/>
    <property type="project" value="TreeGrafter"/>
</dbReference>
<evidence type="ECO:0000259" key="2">
    <source>
        <dbReference type="Pfam" id="PF12146"/>
    </source>
</evidence>
<dbReference type="OrthoDB" id="9809549at2"/>
<dbReference type="Gene3D" id="3.40.50.1820">
    <property type="entry name" value="alpha/beta hydrolase"/>
    <property type="match status" value="1"/>
</dbReference>
<feature type="chain" id="PRO_5012526944" description="Serine aminopeptidase S33 domain-containing protein" evidence="1">
    <location>
        <begin position="21"/>
        <end position="472"/>
    </location>
</feature>
<gene>
    <name evidence="3" type="ORF">SAMN04488128_1011232</name>
</gene>
<proteinExistence type="predicted"/>
<keyword evidence="1" id="KW-0732">Signal</keyword>